<name>A0A1M6R577_9BACT</name>
<dbReference type="Proteomes" id="UP000185812">
    <property type="component" value="Unassembled WGS sequence"/>
</dbReference>
<evidence type="ECO:0000313" key="3">
    <source>
        <dbReference type="Proteomes" id="UP000185812"/>
    </source>
</evidence>
<feature type="transmembrane region" description="Helical" evidence="1">
    <location>
        <begin position="59"/>
        <end position="80"/>
    </location>
</feature>
<evidence type="ECO:0000313" key="2">
    <source>
        <dbReference type="EMBL" id="SHK27604.1"/>
    </source>
</evidence>
<protein>
    <submittedName>
        <fullName evidence="2">Uncharacterized protein</fullName>
    </submittedName>
</protein>
<organism evidence="2 3">
    <name type="scientific">Rhodothermus profundi</name>
    <dbReference type="NCBI Taxonomy" id="633813"/>
    <lineage>
        <taxon>Bacteria</taxon>
        <taxon>Pseudomonadati</taxon>
        <taxon>Rhodothermota</taxon>
        <taxon>Rhodothermia</taxon>
        <taxon>Rhodothermales</taxon>
        <taxon>Rhodothermaceae</taxon>
        <taxon>Rhodothermus</taxon>
    </lineage>
</organism>
<keyword evidence="1" id="KW-1133">Transmembrane helix</keyword>
<evidence type="ECO:0000256" key="1">
    <source>
        <dbReference type="SAM" id="Phobius"/>
    </source>
</evidence>
<proteinExistence type="predicted"/>
<keyword evidence="3" id="KW-1185">Reference proteome</keyword>
<keyword evidence="1" id="KW-0472">Membrane</keyword>
<sequence>MLGGSGWLRLAQQNATCELNSMPQIGDDRTVEGALESMLEGAVEGCGIGAALLSGLTGPVAGCLIGIAPGMSLGVVLWLLDTANEYRVDFSRWCRENYTNCRGNEYYARACQDLIEIQ</sequence>
<dbReference type="AlphaFoldDB" id="A0A1M6R577"/>
<accession>A0A1M6R577</accession>
<keyword evidence="1" id="KW-0812">Transmembrane</keyword>
<gene>
    <name evidence="2" type="ORF">SAMN04488087_0711</name>
</gene>
<reference evidence="3" key="1">
    <citation type="submission" date="2016-11" db="EMBL/GenBank/DDBJ databases">
        <authorList>
            <person name="Varghese N."/>
            <person name="Submissions S."/>
        </authorList>
    </citation>
    <scope>NUCLEOTIDE SEQUENCE [LARGE SCALE GENOMIC DNA]</scope>
    <source>
        <strain evidence="3">DSM 22212</strain>
    </source>
</reference>
<dbReference type="EMBL" id="FRAU01000002">
    <property type="protein sequence ID" value="SHK27604.1"/>
    <property type="molecule type" value="Genomic_DNA"/>
</dbReference>